<dbReference type="EMBL" id="MNCJ02000319">
    <property type="protein sequence ID" value="KAF5809581.1"/>
    <property type="molecule type" value="Genomic_DNA"/>
</dbReference>
<sequence>MCYMNKQYKVVFRLYTIVQYHFAAKIKSRAYRKQHRRVTNHDHLLLYKKQPHINHQSGIKTPITQTKQCR</sequence>
<accession>A0A9K3J743</accession>
<evidence type="ECO:0000313" key="1">
    <source>
        <dbReference type="EMBL" id="KAF5809581.1"/>
    </source>
</evidence>
<reference evidence="1" key="2">
    <citation type="submission" date="2020-06" db="EMBL/GenBank/DDBJ databases">
        <title>Helianthus annuus Genome sequencing and assembly Release 2.</title>
        <authorList>
            <person name="Gouzy J."/>
            <person name="Langlade N."/>
            <person name="Munos S."/>
        </authorList>
    </citation>
    <scope>NUCLEOTIDE SEQUENCE</scope>
    <source>
        <tissue evidence="1">Leaves</tissue>
    </source>
</reference>
<name>A0A9K3J743_HELAN</name>
<keyword evidence="2" id="KW-1185">Reference proteome</keyword>
<organism evidence="1 2">
    <name type="scientific">Helianthus annuus</name>
    <name type="common">Common sunflower</name>
    <dbReference type="NCBI Taxonomy" id="4232"/>
    <lineage>
        <taxon>Eukaryota</taxon>
        <taxon>Viridiplantae</taxon>
        <taxon>Streptophyta</taxon>
        <taxon>Embryophyta</taxon>
        <taxon>Tracheophyta</taxon>
        <taxon>Spermatophyta</taxon>
        <taxon>Magnoliopsida</taxon>
        <taxon>eudicotyledons</taxon>
        <taxon>Gunneridae</taxon>
        <taxon>Pentapetalae</taxon>
        <taxon>asterids</taxon>
        <taxon>campanulids</taxon>
        <taxon>Asterales</taxon>
        <taxon>Asteraceae</taxon>
        <taxon>Asteroideae</taxon>
        <taxon>Heliantheae alliance</taxon>
        <taxon>Heliantheae</taxon>
        <taxon>Helianthus</taxon>
    </lineage>
</organism>
<comment type="caution">
    <text evidence="1">The sequence shown here is derived from an EMBL/GenBank/DDBJ whole genome shotgun (WGS) entry which is preliminary data.</text>
</comment>
<dbReference type="Gramene" id="mRNA:HanXRQr2_Chr04g0158831">
    <property type="protein sequence ID" value="CDS:HanXRQr2_Chr04g0158831.1"/>
    <property type="gene ID" value="HanXRQr2_Chr04g0158831"/>
</dbReference>
<dbReference type="AlphaFoldDB" id="A0A9K3J743"/>
<evidence type="ECO:0000313" key="2">
    <source>
        <dbReference type="Proteomes" id="UP000215914"/>
    </source>
</evidence>
<dbReference type="Proteomes" id="UP000215914">
    <property type="component" value="Unassembled WGS sequence"/>
</dbReference>
<reference evidence="1" key="1">
    <citation type="journal article" date="2017" name="Nature">
        <title>The sunflower genome provides insights into oil metabolism, flowering and Asterid evolution.</title>
        <authorList>
            <person name="Badouin H."/>
            <person name="Gouzy J."/>
            <person name="Grassa C.J."/>
            <person name="Murat F."/>
            <person name="Staton S.E."/>
            <person name="Cottret L."/>
            <person name="Lelandais-Briere C."/>
            <person name="Owens G.L."/>
            <person name="Carrere S."/>
            <person name="Mayjonade B."/>
            <person name="Legrand L."/>
            <person name="Gill N."/>
            <person name="Kane N.C."/>
            <person name="Bowers J.E."/>
            <person name="Hubner S."/>
            <person name="Bellec A."/>
            <person name="Berard A."/>
            <person name="Berges H."/>
            <person name="Blanchet N."/>
            <person name="Boniface M.C."/>
            <person name="Brunel D."/>
            <person name="Catrice O."/>
            <person name="Chaidir N."/>
            <person name="Claudel C."/>
            <person name="Donnadieu C."/>
            <person name="Faraut T."/>
            <person name="Fievet G."/>
            <person name="Helmstetter N."/>
            <person name="King M."/>
            <person name="Knapp S.J."/>
            <person name="Lai Z."/>
            <person name="Le Paslier M.C."/>
            <person name="Lippi Y."/>
            <person name="Lorenzon L."/>
            <person name="Mandel J.R."/>
            <person name="Marage G."/>
            <person name="Marchand G."/>
            <person name="Marquand E."/>
            <person name="Bret-Mestries E."/>
            <person name="Morien E."/>
            <person name="Nambeesan S."/>
            <person name="Nguyen T."/>
            <person name="Pegot-Espagnet P."/>
            <person name="Pouilly N."/>
            <person name="Raftis F."/>
            <person name="Sallet E."/>
            <person name="Schiex T."/>
            <person name="Thomas J."/>
            <person name="Vandecasteele C."/>
            <person name="Vares D."/>
            <person name="Vear F."/>
            <person name="Vautrin S."/>
            <person name="Crespi M."/>
            <person name="Mangin B."/>
            <person name="Burke J.M."/>
            <person name="Salse J."/>
            <person name="Munos S."/>
            <person name="Vincourt P."/>
            <person name="Rieseberg L.H."/>
            <person name="Langlade N.B."/>
        </authorList>
    </citation>
    <scope>NUCLEOTIDE SEQUENCE</scope>
    <source>
        <tissue evidence="1">Leaves</tissue>
    </source>
</reference>
<gene>
    <name evidence="1" type="ORF">HanXRQr2_Chr04g0158831</name>
</gene>
<proteinExistence type="predicted"/>
<protein>
    <submittedName>
        <fullName evidence="1">Uncharacterized protein</fullName>
    </submittedName>
</protein>